<sequence length="552" mass="54968">MHAETGPASAASGPDRRAGRGLVGAAGGVAGLTLASRALGFLRWVVQASTVGAGTVAGAYATANQVPNVLYEVVVGGALAATIVPLLAAGIHRGETERTSRTVNSLLGLVLVVLVPLSLLLAVAADPVASLFPVSAGTDPEVQRRLVAAFLRMFALQVPLYGVGVVLTGALQAHGCFTWPALTPIASSLVVMAAYGAYGVMTTGQDSAGVAALHMLGWGTTAGVAALSLPLLWPARRLGLTLRPSLRLETGVLRRILQLGGAGLVTLLTQQLSVLVVLALARAGGEAGTVAVYQYTQAVYLLPHAVLVVPVATVLYPRLSAALGGTGAASATARSLAGASTALVVAVSTAGAGALLAVSPAAERFFGLLTDVNGMSGALAALAPALVGYALIHQVTRVLFAADRARGAALAASAGWLAVTGVSVLAVRLAAPDGGDGAATLLALSIALSVGMCMAGAALLGALAHALSPAVLRPVLRALALSLPVAAAGGLACRILVDRTQSTAWALVLALLAATLVATTTLGAVVAVDRNLLPVLRAHGSHPLTTLSQENG</sequence>
<feature type="transmembrane region" description="Helical" evidence="8">
    <location>
        <begin position="298"/>
        <end position="316"/>
    </location>
</feature>
<feature type="transmembrane region" description="Helical" evidence="8">
    <location>
        <begin position="437"/>
        <end position="463"/>
    </location>
</feature>
<dbReference type="EMBL" id="CP063989">
    <property type="protein sequence ID" value="QPL06328.1"/>
    <property type="molecule type" value="Genomic_DNA"/>
</dbReference>
<dbReference type="AlphaFoldDB" id="A0A7T0LMY4"/>
<dbReference type="GO" id="GO:0009252">
    <property type="term" value="P:peptidoglycan biosynthetic process"/>
    <property type="evidence" value="ECO:0007669"/>
    <property type="project" value="UniProtKB-KW"/>
</dbReference>
<feature type="transmembrane region" description="Helical" evidence="8">
    <location>
        <begin position="408"/>
        <end position="431"/>
    </location>
</feature>
<proteinExistence type="predicted"/>
<feature type="transmembrane region" description="Helical" evidence="8">
    <location>
        <begin position="256"/>
        <end position="278"/>
    </location>
</feature>
<name>A0A7T0LMY4_9ACTO</name>
<evidence type="ECO:0000256" key="3">
    <source>
        <dbReference type="ARBA" id="ARBA00022692"/>
    </source>
</evidence>
<feature type="transmembrane region" description="Helical" evidence="8">
    <location>
        <begin position="503"/>
        <end position="528"/>
    </location>
</feature>
<keyword evidence="10" id="KW-1185">Reference proteome</keyword>
<feature type="transmembrane region" description="Helical" evidence="8">
    <location>
        <begin position="179"/>
        <end position="198"/>
    </location>
</feature>
<dbReference type="PANTHER" id="PTHR47019">
    <property type="entry name" value="LIPID II FLIPPASE MURJ"/>
    <property type="match status" value="1"/>
</dbReference>
<accession>A0A7T0LMY4</accession>
<dbReference type="PANTHER" id="PTHR47019:SF1">
    <property type="entry name" value="LIPID II FLIPPASE MURJ"/>
    <property type="match status" value="1"/>
</dbReference>
<gene>
    <name evidence="9" type="ORF">ID810_05390</name>
</gene>
<feature type="transmembrane region" description="Helical" evidence="8">
    <location>
        <begin position="103"/>
        <end position="125"/>
    </location>
</feature>
<dbReference type="GO" id="GO:0034204">
    <property type="term" value="P:lipid translocation"/>
    <property type="evidence" value="ECO:0007669"/>
    <property type="project" value="TreeGrafter"/>
</dbReference>
<feature type="transmembrane region" description="Helical" evidence="8">
    <location>
        <begin position="475"/>
        <end position="497"/>
    </location>
</feature>
<dbReference type="Proteomes" id="UP000594637">
    <property type="component" value="Chromosome"/>
</dbReference>
<keyword evidence="2" id="KW-1003">Cell membrane</keyword>
<feature type="transmembrane region" description="Helical" evidence="8">
    <location>
        <begin position="378"/>
        <end position="396"/>
    </location>
</feature>
<reference evidence="9 10" key="1">
    <citation type="submission" date="2020-11" db="EMBL/GenBank/DDBJ databases">
        <title>Actinomyces sp. ZJ750.</title>
        <authorList>
            <person name="Zhou J."/>
        </authorList>
    </citation>
    <scope>NUCLEOTIDE SEQUENCE [LARGE SCALE GENOMIC DNA]</scope>
    <source>
        <strain evidence="9 10">ZJ750</strain>
    </source>
</reference>
<dbReference type="GO" id="GO:0008360">
    <property type="term" value="P:regulation of cell shape"/>
    <property type="evidence" value="ECO:0007669"/>
    <property type="project" value="UniProtKB-KW"/>
</dbReference>
<evidence type="ECO:0000256" key="1">
    <source>
        <dbReference type="ARBA" id="ARBA00004651"/>
    </source>
</evidence>
<feature type="transmembrane region" description="Helical" evidence="8">
    <location>
        <begin position="145"/>
        <end position="167"/>
    </location>
</feature>
<keyword evidence="5" id="KW-0573">Peptidoglycan synthesis</keyword>
<dbReference type="InterPro" id="IPR004268">
    <property type="entry name" value="MurJ"/>
</dbReference>
<feature type="transmembrane region" description="Helical" evidence="8">
    <location>
        <begin position="69"/>
        <end position="91"/>
    </location>
</feature>
<feature type="transmembrane region" description="Helical" evidence="8">
    <location>
        <begin position="336"/>
        <end position="358"/>
    </location>
</feature>
<keyword evidence="3 8" id="KW-0812">Transmembrane</keyword>
<comment type="subcellular location">
    <subcellularLocation>
        <location evidence="1">Cell membrane</location>
        <topology evidence="1">Multi-pass membrane protein</topology>
    </subcellularLocation>
</comment>
<dbReference type="KEGG" id="arep:ID810_05390"/>
<evidence type="ECO:0000313" key="9">
    <source>
        <dbReference type="EMBL" id="QPL06328.1"/>
    </source>
</evidence>
<evidence type="ECO:0000313" key="10">
    <source>
        <dbReference type="Proteomes" id="UP000594637"/>
    </source>
</evidence>
<evidence type="ECO:0000256" key="5">
    <source>
        <dbReference type="ARBA" id="ARBA00022984"/>
    </source>
</evidence>
<dbReference type="PRINTS" id="PR01806">
    <property type="entry name" value="VIRFACTRMVIN"/>
</dbReference>
<keyword evidence="4" id="KW-0133">Cell shape</keyword>
<evidence type="ECO:0000256" key="6">
    <source>
        <dbReference type="ARBA" id="ARBA00022989"/>
    </source>
</evidence>
<organism evidence="9 10">
    <name type="scientific">Actinomyces respiraculi</name>
    <dbReference type="NCBI Taxonomy" id="2744574"/>
    <lineage>
        <taxon>Bacteria</taxon>
        <taxon>Bacillati</taxon>
        <taxon>Actinomycetota</taxon>
        <taxon>Actinomycetes</taxon>
        <taxon>Actinomycetales</taxon>
        <taxon>Actinomycetaceae</taxon>
        <taxon>Actinomyces</taxon>
    </lineage>
</organism>
<keyword evidence="7 8" id="KW-0472">Membrane</keyword>
<evidence type="ECO:0000256" key="4">
    <source>
        <dbReference type="ARBA" id="ARBA00022960"/>
    </source>
</evidence>
<evidence type="ECO:0000256" key="7">
    <source>
        <dbReference type="ARBA" id="ARBA00023136"/>
    </source>
</evidence>
<dbReference type="RefSeq" id="WP_166858768.1">
    <property type="nucleotide sequence ID" value="NZ_CP063989.1"/>
</dbReference>
<dbReference type="InterPro" id="IPR051050">
    <property type="entry name" value="Lipid_II_flippase_MurJ/MviN"/>
</dbReference>
<feature type="transmembrane region" description="Helical" evidence="8">
    <location>
        <begin position="210"/>
        <end position="235"/>
    </location>
</feature>
<evidence type="ECO:0000256" key="2">
    <source>
        <dbReference type="ARBA" id="ARBA00022475"/>
    </source>
</evidence>
<dbReference type="GO" id="GO:0015648">
    <property type="term" value="F:lipid-linked peptidoglycan transporter activity"/>
    <property type="evidence" value="ECO:0007669"/>
    <property type="project" value="TreeGrafter"/>
</dbReference>
<evidence type="ECO:0000256" key="8">
    <source>
        <dbReference type="SAM" id="Phobius"/>
    </source>
</evidence>
<evidence type="ECO:0008006" key="11">
    <source>
        <dbReference type="Google" id="ProtNLM"/>
    </source>
</evidence>
<keyword evidence="6 8" id="KW-1133">Transmembrane helix</keyword>
<protein>
    <recommendedName>
        <fullName evidence="11">Virulence factor MviN</fullName>
    </recommendedName>
</protein>
<dbReference type="Pfam" id="PF03023">
    <property type="entry name" value="MurJ"/>
    <property type="match status" value="1"/>
</dbReference>
<dbReference type="GO" id="GO:0005886">
    <property type="term" value="C:plasma membrane"/>
    <property type="evidence" value="ECO:0007669"/>
    <property type="project" value="UniProtKB-SubCell"/>
</dbReference>